<reference evidence="1 2" key="1">
    <citation type="journal article" date="2018" name="Proc. R. Soc. B">
        <title>A non-coding region near Follistatin controls head colour polymorphism in the Gouldian finch.</title>
        <authorList>
            <person name="Toomey M.B."/>
            <person name="Marques C.I."/>
            <person name="Andrade P."/>
            <person name="Araujo P.M."/>
            <person name="Sabatino S."/>
            <person name="Gazda M.A."/>
            <person name="Afonso S."/>
            <person name="Lopes R.J."/>
            <person name="Corbo J.C."/>
            <person name="Carneiro M."/>
        </authorList>
    </citation>
    <scope>NUCLEOTIDE SEQUENCE [LARGE SCALE GENOMIC DNA]</scope>
    <source>
        <strain evidence="1">Red01</strain>
        <tissue evidence="1">Muscle</tissue>
    </source>
</reference>
<organism evidence="1 2">
    <name type="scientific">Chloebia gouldiae</name>
    <name type="common">Gouldian finch</name>
    <name type="synonym">Erythrura gouldiae</name>
    <dbReference type="NCBI Taxonomy" id="44316"/>
    <lineage>
        <taxon>Eukaryota</taxon>
        <taxon>Metazoa</taxon>
        <taxon>Chordata</taxon>
        <taxon>Craniata</taxon>
        <taxon>Vertebrata</taxon>
        <taxon>Euteleostomi</taxon>
        <taxon>Archelosauria</taxon>
        <taxon>Archosauria</taxon>
        <taxon>Dinosauria</taxon>
        <taxon>Saurischia</taxon>
        <taxon>Theropoda</taxon>
        <taxon>Coelurosauria</taxon>
        <taxon>Aves</taxon>
        <taxon>Neognathae</taxon>
        <taxon>Neoaves</taxon>
        <taxon>Telluraves</taxon>
        <taxon>Australaves</taxon>
        <taxon>Passeriformes</taxon>
        <taxon>Passeroidea</taxon>
        <taxon>Passeridae</taxon>
        <taxon>Chloebia</taxon>
    </lineage>
</organism>
<evidence type="ECO:0000313" key="2">
    <source>
        <dbReference type="Proteomes" id="UP000276834"/>
    </source>
</evidence>
<dbReference type="Proteomes" id="UP000276834">
    <property type="component" value="Unassembled WGS sequence"/>
</dbReference>
<evidence type="ECO:0000313" key="1">
    <source>
        <dbReference type="EMBL" id="RLW10512.1"/>
    </source>
</evidence>
<comment type="caution">
    <text evidence="1">The sequence shown here is derived from an EMBL/GenBank/DDBJ whole genome shotgun (WGS) entry which is preliminary data.</text>
</comment>
<sequence>TAASIRRTECFIPSCETERNLTPKDAEMLVPPQQRKVLFFAVPQPCLDVIHNVVRGAGMKILVALDRKDFGVIQGALCREKLGSVGCLCLTPFGA</sequence>
<proteinExistence type="predicted"/>
<dbReference type="AlphaFoldDB" id="A0A3L8SYB9"/>
<name>A0A3L8SYB9_CHLGU</name>
<feature type="non-terminal residue" evidence="1">
    <location>
        <position position="1"/>
    </location>
</feature>
<keyword evidence="2" id="KW-1185">Reference proteome</keyword>
<gene>
    <name evidence="1" type="ORF">DV515_00001906</name>
</gene>
<accession>A0A3L8SYB9</accession>
<protein>
    <submittedName>
        <fullName evidence="1">Uncharacterized protein</fullName>
    </submittedName>
</protein>
<dbReference type="EMBL" id="QUSF01000004">
    <property type="protein sequence ID" value="RLW10512.1"/>
    <property type="molecule type" value="Genomic_DNA"/>
</dbReference>